<evidence type="ECO:0000256" key="1">
    <source>
        <dbReference type="ARBA" id="ARBA00023125"/>
    </source>
</evidence>
<sequence length="375" mass="40251">MCRTSDAASALLGLGASATLIASDANASVSPGQEISLLASINSSNEDSPTASSSLVPSLPSGSSSSGTPDPFASSFINTLIHLLDDEAHSQVITWMPDGTAFTIVNSKQFAKEEMPKLFKIRNMSSFIRKLTRFGFSRKFDKETMNSDIFAHKDFIRDEPERASRIKCAPPAKSSAVPVPATLRAKASTFSPAPKTVAEATQPGRMPAPTSLSSGHTPPPAARLRECARRVSLESDLSPPSAMIPSPSEALRSNLYGGFLGPSSTSRVSCVPNSELALGAAIENLLRQRESLRQGADANTMALVRLLGEQQHFRRQDTASGSVNVTSPPITQLPMTQRHSSGKFPAYFLPVELQARALPQHNPRYLAYPHNFPLH</sequence>
<keyword evidence="1 6" id="KW-0238">DNA-binding</keyword>
<dbReference type="PANTHER" id="PTHR10015">
    <property type="entry name" value="HEAT SHOCK TRANSCRIPTION FACTOR"/>
    <property type="match status" value="1"/>
</dbReference>
<feature type="region of interest" description="Disordered" evidence="3">
    <location>
        <begin position="48"/>
        <end position="67"/>
    </location>
</feature>
<dbReference type="GO" id="GO:0043565">
    <property type="term" value="F:sequence-specific DNA binding"/>
    <property type="evidence" value="ECO:0007669"/>
    <property type="project" value="InterPro"/>
</dbReference>
<feature type="chain" id="PRO_5039901188" evidence="4">
    <location>
        <begin position="18"/>
        <end position="375"/>
    </location>
</feature>
<accession>A0A9K3L3H0</accession>
<feature type="signal peptide" evidence="4">
    <location>
        <begin position="1"/>
        <end position="17"/>
    </location>
</feature>
<feature type="region of interest" description="Disordered" evidence="3">
    <location>
        <begin position="315"/>
        <end position="337"/>
    </location>
</feature>
<keyword evidence="7" id="KW-1185">Reference proteome</keyword>
<feature type="compositionally biased region" description="Polar residues" evidence="3">
    <location>
        <begin position="318"/>
        <end position="337"/>
    </location>
</feature>
<protein>
    <submittedName>
        <fullName evidence="6">HSF-type DNA-binding protein</fullName>
    </submittedName>
</protein>
<dbReference type="InterPro" id="IPR000232">
    <property type="entry name" value="HSF_DNA-bd"/>
</dbReference>
<feature type="domain" description="HSF-type DNA-binding" evidence="5">
    <location>
        <begin position="72"/>
        <end position="169"/>
    </location>
</feature>
<evidence type="ECO:0000313" key="7">
    <source>
        <dbReference type="Proteomes" id="UP000693970"/>
    </source>
</evidence>
<dbReference type="EMBL" id="JAGRRH010000016">
    <property type="protein sequence ID" value="KAG7354667.1"/>
    <property type="molecule type" value="Genomic_DNA"/>
</dbReference>
<dbReference type="Proteomes" id="UP000693970">
    <property type="component" value="Unassembled WGS sequence"/>
</dbReference>
<dbReference type="OrthoDB" id="49274at2759"/>
<reference evidence="6" key="1">
    <citation type="journal article" date="2021" name="Sci. Rep.">
        <title>Diploid genomic architecture of Nitzschia inconspicua, an elite biomass production diatom.</title>
        <authorList>
            <person name="Oliver A."/>
            <person name="Podell S."/>
            <person name="Pinowska A."/>
            <person name="Traller J.C."/>
            <person name="Smith S.R."/>
            <person name="McClure R."/>
            <person name="Beliaev A."/>
            <person name="Bohutskyi P."/>
            <person name="Hill E.A."/>
            <person name="Rabines A."/>
            <person name="Zheng H."/>
            <person name="Allen L.Z."/>
            <person name="Kuo A."/>
            <person name="Grigoriev I.V."/>
            <person name="Allen A.E."/>
            <person name="Hazlebeck D."/>
            <person name="Allen E.E."/>
        </authorList>
    </citation>
    <scope>NUCLEOTIDE SEQUENCE</scope>
    <source>
        <strain evidence="6">Hildebrandi</strain>
    </source>
</reference>
<comment type="caution">
    <text evidence="6">The sequence shown here is derived from an EMBL/GenBank/DDBJ whole genome shotgun (WGS) entry which is preliminary data.</text>
</comment>
<dbReference type="SMART" id="SM00415">
    <property type="entry name" value="HSF"/>
    <property type="match status" value="1"/>
</dbReference>
<organism evidence="6 7">
    <name type="scientific">Nitzschia inconspicua</name>
    <dbReference type="NCBI Taxonomy" id="303405"/>
    <lineage>
        <taxon>Eukaryota</taxon>
        <taxon>Sar</taxon>
        <taxon>Stramenopiles</taxon>
        <taxon>Ochrophyta</taxon>
        <taxon>Bacillariophyta</taxon>
        <taxon>Bacillariophyceae</taxon>
        <taxon>Bacillariophycidae</taxon>
        <taxon>Bacillariales</taxon>
        <taxon>Bacillariaceae</taxon>
        <taxon>Nitzschia</taxon>
    </lineage>
</organism>
<evidence type="ECO:0000256" key="2">
    <source>
        <dbReference type="RuleBase" id="RU004020"/>
    </source>
</evidence>
<dbReference type="Pfam" id="PF00447">
    <property type="entry name" value="HSF_DNA-bind"/>
    <property type="match status" value="1"/>
</dbReference>
<gene>
    <name evidence="6" type="ORF">IV203_004023</name>
</gene>
<dbReference type="AlphaFoldDB" id="A0A9K3L3H0"/>
<name>A0A9K3L3H0_9STRA</name>
<dbReference type="PANTHER" id="PTHR10015:SF427">
    <property type="entry name" value="HEAT SHOCK FACTOR PROTEIN"/>
    <property type="match status" value="1"/>
</dbReference>
<keyword evidence="4" id="KW-0732">Signal</keyword>
<evidence type="ECO:0000259" key="5">
    <source>
        <dbReference type="SMART" id="SM00415"/>
    </source>
</evidence>
<evidence type="ECO:0000256" key="3">
    <source>
        <dbReference type="SAM" id="MobiDB-lite"/>
    </source>
</evidence>
<feature type="region of interest" description="Disordered" evidence="3">
    <location>
        <begin position="190"/>
        <end position="222"/>
    </location>
</feature>
<proteinExistence type="inferred from homology"/>
<dbReference type="GO" id="GO:0003700">
    <property type="term" value="F:DNA-binding transcription factor activity"/>
    <property type="evidence" value="ECO:0007669"/>
    <property type="project" value="InterPro"/>
</dbReference>
<reference evidence="6" key="2">
    <citation type="submission" date="2021-04" db="EMBL/GenBank/DDBJ databases">
        <authorList>
            <person name="Podell S."/>
        </authorList>
    </citation>
    <scope>NUCLEOTIDE SEQUENCE</scope>
    <source>
        <strain evidence="6">Hildebrandi</strain>
    </source>
</reference>
<evidence type="ECO:0000313" key="6">
    <source>
        <dbReference type="EMBL" id="KAG7354667.1"/>
    </source>
</evidence>
<evidence type="ECO:0000256" key="4">
    <source>
        <dbReference type="SAM" id="SignalP"/>
    </source>
</evidence>
<comment type="similarity">
    <text evidence="2">Belongs to the HSF family.</text>
</comment>